<keyword evidence="1" id="KW-0863">Zinc-finger</keyword>
<evidence type="ECO:0000256" key="1">
    <source>
        <dbReference type="PROSITE-ProRule" id="PRU00042"/>
    </source>
</evidence>
<protein>
    <recommendedName>
        <fullName evidence="3">C2H2-type domain-containing protein</fullName>
    </recommendedName>
</protein>
<dbReference type="InterPro" id="IPR013087">
    <property type="entry name" value="Znf_C2H2_type"/>
</dbReference>
<dbReference type="PANTHER" id="PTHR38166">
    <property type="entry name" value="C2H2-TYPE DOMAIN-CONTAINING PROTEIN-RELATED"/>
    <property type="match status" value="1"/>
</dbReference>
<keyword evidence="1" id="KW-0862">Zinc</keyword>
<dbReference type="PANTHER" id="PTHR38166:SF1">
    <property type="entry name" value="C2H2-TYPE DOMAIN-CONTAINING PROTEIN"/>
    <property type="match status" value="1"/>
</dbReference>
<feature type="region of interest" description="Disordered" evidence="2">
    <location>
        <begin position="1"/>
        <end position="22"/>
    </location>
</feature>
<dbReference type="EMBL" id="JABSNW010000002">
    <property type="protein sequence ID" value="KAL2890502.1"/>
    <property type="molecule type" value="Genomic_DNA"/>
</dbReference>
<comment type="caution">
    <text evidence="4">The sequence shown here is derived from an EMBL/GenBank/DDBJ whole genome shotgun (WGS) entry which is preliminary data.</text>
</comment>
<proteinExistence type="predicted"/>
<evidence type="ECO:0000259" key="3">
    <source>
        <dbReference type="PROSITE" id="PS50157"/>
    </source>
</evidence>
<dbReference type="PROSITE" id="PS50157">
    <property type="entry name" value="ZINC_FINGER_C2H2_2"/>
    <property type="match status" value="1"/>
</dbReference>
<dbReference type="Proteomes" id="UP001610728">
    <property type="component" value="Unassembled WGS sequence"/>
</dbReference>
<gene>
    <name evidence="4" type="ORF">HOO65_021044</name>
</gene>
<keyword evidence="5" id="KW-1185">Reference proteome</keyword>
<accession>A0ABR4MQD0</accession>
<evidence type="ECO:0000256" key="2">
    <source>
        <dbReference type="SAM" id="MobiDB-lite"/>
    </source>
</evidence>
<evidence type="ECO:0000313" key="4">
    <source>
        <dbReference type="EMBL" id="KAL2890502.1"/>
    </source>
</evidence>
<sequence>MERRKFPSHDLASNLGEDWIPHPHKPVVVTEVDSNGASSSGGGEQLNAGQESGYNTHVLDYGTSTGTTEPEFPGGTTWPGHSYLHHDQNCPSTSDHMIEKPDQSLDTSIVTVVNQYATNPQVQQQQTIMSREQVEAMGAETSPVQATIPVPGSSAIPGALIDSYDTDIKLACPYFQRNKNGPRLERSCTGPGFPTIPRLKEHLYRRHMCFVCQRCGTQFEKPSHLVNHTSENTPCEPNSAQPDLELGFGRDIEKKLRAKKRNMQWRDIYLILFPTDEPSTIPSPYYSTEVDDGIRNYQAYLERVTLDQLPRVIREKFVGLGLDEEILNHISLEMPQIVNGILASASRQYVSAPNMDTETFQAIQSPDMHEQHPHSVPSQSPVTHAMSRTNIATPDFPLWRAVDTHSAESIEPLVYPMQGGSASEATHLGRNLPEMGDFPSGSNNWGQPAL</sequence>
<keyword evidence="1" id="KW-0479">Metal-binding</keyword>
<feature type="domain" description="C2H2-type" evidence="3">
    <location>
        <begin position="210"/>
        <end position="237"/>
    </location>
</feature>
<organism evidence="4 5">
    <name type="scientific">Ceratocystis lukuohia</name>
    <dbReference type="NCBI Taxonomy" id="2019550"/>
    <lineage>
        <taxon>Eukaryota</taxon>
        <taxon>Fungi</taxon>
        <taxon>Dikarya</taxon>
        <taxon>Ascomycota</taxon>
        <taxon>Pezizomycotina</taxon>
        <taxon>Sordariomycetes</taxon>
        <taxon>Hypocreomycetidae</taxon>
        <taxon>Microascales</taxon>
        <taxon>Ceratocystidaceae</taxon>
        <taxon>Ceratocystis</taxon>
    </lineage>
</organism>
<feature type="compositionally biased region" description="Polar residues" evidence="2">
    <location>
        <begin position="440"/>
        <end position="450"/>
    </location>
</feature>
<dbReference type="RefSeq" id="XP_070861682.1">
    <property type="nucleotide sequence ID" value="XM_071006586.1"/>
</dbReference>
<dbReference type="GeneID" id="98116677"/>
<reference evidence="4 5" key="1">
    <citation type="submission" date="2020-05" db="EMBL/GenBank/DDBJ databases">
        <title>Ceratocystis lukuohia genome.</title>
        <authorList>
            <person name="Harrington T.C."/>
            <person name="Kim K."/>
            <person name="Mayers C.G."/>
        </authorList>
    </citation>
    <scope>NUCLEOTIDE SEQUENCE [LARGE SCALE GENOMIC DNA]</scope>
    <source>
        <strain evidence="4 5">C4212</strain>
    </source>
</reference>
<name>A0ABR4MQD0_9PEZI</name>
<feature type="region of interest" description="Disordered" evidence="2">
    <location>
        <begin position="420"/>
        <end position="450"/>
    </location>
</feature>
<evidence type="ECO:0000313" key="5">
    <source>
        <dbReference type="Proteomes" id="UP001610728"/>
    </source>
</evidence>